<dbReference type="PANTHER" id="PTHR30419:SF2">
    <property type="entry name" value="LYSR FAMILY TRANSCRIPTIONAL REGULATOR"/>
    <property type="match status" value="1"/>
</dbReference>
<comment type="similarity">
    <text evidence="1">Belongs to the LysR transcriptional regulatory family.</text>
</comment>
<sequence length="303" mass="32577">MPPPMRPVDFRLDPFDLRLFIAVIDTGTITAAAQTLGLSLAAASTRLKGLEARVGTPLLVRTKSGAALTDAGLALTEHAHRILSGMASLHADMSRFADGLRGTLKLYGNTSAVTQVLPPLLGDFLTRHRAIDLDLQDMPSEAVLEALRRGACDVGIVASHVDTQGLPSHRWVDDDLVALLPGRQRSAKALSLHQLLERPWVGLPEDSGLSRFLAQQARRGGRLPHYRVRVGSLEAVVELVAAGAGVAILPQRAVLRSPHTATHLRVQPLQDAWARRHLCVCTTPASAERPAVSALVNALRQAR</sequence>
<dbReference type="InterPro" id="IPR036390">
    <property type="entry name" value="WH_DNA-bd_sf"/>
</dbReference>
<keyword evidence="4" id="KW-0804">Transcription</keyword>
<keyword evidence="2" id="KW-0805">Transcription regulation</keyword>
<protein>
    <submittedName>
        <fullName evidence="6">Transcriptional regulator</fullName>
    </submittedName>
</protein>
<dbReference type="PROSITE" id="PS50931">
    <property type="entry name" value="HTH_LYSR"/>
    <property type="match status" value="1"/>
</dbReference>
<dbReference type="SUPFAM" id="SSF46785">
    <property type="entry name" value="Winged helix' DNA-binding domain"/>
    <property type="match status" value="1"/>
</dbReference>
<feature type="domain" description="HTH lysR-type" evidence="5">
    <location>
        <begin position="12"/>
        <end position="69"/>
    </location>
</feature>
<name>A0ABQ6C409_9BURK</name>
<comment type="caution">
    <text evidence="6">The sequence shown here is derived from an EMBL/GenBank/DDBJ whole genome shotgun (WGS) entry which is preliminary data.</text>
</comment>
<gene>
    <name evidence="6" type="ORF">GCM10007935_24800</name>
</gene>
<reference evidence="7" key="1">
    <citation type="journal article" date="2019" name="Int. J. Syst. Evol. Microbiol.">
        <title>The Global Catalogue of Microorganisms (GCM) 10K type strain sequencing project: providing services to taxonomists for standard genome sequencing and annotation.</title>
        <authorList>
            <consortium name="The Broad Institute Genomics Platform"/>
            <consortium name="The Broad Institute Genome Sequencing Center for Infectious Disease"/>
            <person name="Wu L."/>
            <person name="Ma J."/>
        </authorList>
    </citation>
    <scope>NUCLEOTIDE SEQUENCE [LARGE SCALE GENOMIC DNA]</scope>
    <source>
        <strain evidence="7">NBRC 109341</strain>
    </source>
</reference>
<keyword evidence="7" id="KW-1185">Reference proteome</keyword>
<dbReference type="InterPro" id="IPR000847">
    <property type="entry name" value="LysR_HTH_N"/>
</dbReference>
<dbReference type="SUPFAM" id="SSF53850">
    <property type="entry name" value="Periplasmic binding protein-like II"/>
    <property type="match status" value="1"/>
</dbReference>
<dbReference type="Proteomes" id="UP001156903">
    <property type="component" value="Unassembled WGS sequence"/>
</dbReference>
<dbReference type="Pfam" id="PF00126">
    <property type="entry name" value="HTH_1"/>
    <property type="match status" value="1"/>
</dbReference>
<dbReference type="InterPro" id="IPR050950">
    <property type="entry name" value="HTH-type_LysR_regulators"/>
</dbReference>
<evidence type="ECO:0000313" key="7">
    <source>
        <dbReference type="Proteomes" id="UP001156903"/>
    </source>
</evidence>
<dbReference type="InterPro" id="IPR005119">
    <property type="entry name" value="LysR_subst-bd"/>
</dbReference>
<keyword evidence="3" id="KW-0238">DNA-binding</keyword>
<accession>A0ABQ6C409</accession>
<evidence type="ECO:0000259" key="5">
    <source>
        <dbReference type="PROSITE" id="PS50931"/>
    </source>
</evidence>
<dbReference type="Gene3D" id="1.10.10.10">
    <property type="entry name" value="Winged helix-like DNA-binding domain superfamily/Winged helix DNA-binding domain"/>
    <property type="match status" value="1"/>
</dbReference>
<dbReference type="Pfam" id="PF03466">
    <property type="entry name" value="LysR_substrate"/>
    <property type="match status" value="1"/>
</dbReference>
<dbReference type="Gene3D" id="3.40.190.290">
    <property type="match status" value="1"/>
</dbReference>
<proteinExistence type="inferred from homology"/>
<evidence type="ECO:0000313" key="6">
    <source>
        <dbReference type="EMBL" id="GLS15047.1"/>
    </source>
</evidence>
<evidence type="ECO:0000256" key="4">
    <source>
        <dbReference type="ARBA" id="ARBA00023163"/>
    </source>
</evidence>
<organism evidence="6 7">
    <name type="scientific">Hydrogenophaga electricum</name>
    <dbReference type="NCBI Taxonomy" id="1230953"/>
    <lineage>
        <taxon>Bacteria</taxon>
        <taxon>Pseudomonadati</taxon>
        <taxon>Pseudomonadota</taxon>
        <taxon>Betaproteobacteria</taxon>
        <taxon>Burkholderiales</taxon>
        <taxon>Comamonadaceae</taxon>
        <taxon>Hydrogenophaga</taxon>
    </lineage>
</organism>
<dbReference type="RefSeq" id="WP_284308066.1">
    <property type="nucleotide sequence ID" value="NZ_BSPB01000019.1"/>
</dbReference>
<evidence type="ECO:0000256" key="2">
    <source>
        <dbReference type="ARBA" id="ARBA00023015"/>
    </source>
</evidence>
<dbReference type="InterPro" id="IPR036388">
    <property type="entry name" value="WH-like_DNA-bd_sf"/>
</dbReference>
<evidence type="ECO:0000256" key="3">
    <source>
        <dbReference type="ARBA" id="ARBA00023125"/>
    </source>
</evidence>
<dbReference type="PANTHER" id="PTHR30419">
    <property type="entry name" value="HTH-TYPE TRANSCRIPTIONAL REGULATOR YBHD"/>
    <property type="match status" value="1"/>
</dbReference>
<evidence type="ECO:0000256" key="1">
    <source>
        <dbReference type="ARBA" id="ARBA00009437"/>
    </source>
</evidence>
<dbReference type="EMBL" id="BSPB01000019">
    <property type="protein sequence ID" value="GLS15047.1"/>
    <property type="molecule type" value="Genomic_DNA"/>
</dbReference>